<gene>
    <name evidence="2" type="ORF">GJ697_27485</name>
</gene>
<reference evidence="2 3" key="1">
    <citation type="submission" date="2019-11" db="EMBL/GenBank/DDBJ databases">
        <title>Novel species isolated from a subtropical stream in China.</title>
        <authorList>
            <person name="Lu H."/>
        </authorList>
    </citation>
    <scope>NUCLEOTIDE SEQUENCE [LARGE SCALE GENOMIC DNA]</scope>
    <source>
        <strain evidence="2 3">FT25W</strain>
    </source>
</reference>
<sequence>MATNTDLVQQLYVAYYNRPADVAGLNYWVAALDGGATIDQVSKSFNTAPEYTALFAGKTADSIVDTVYMNLFGRHAETAGLNYWGPKVASGAITTAGLVSEFLKGAVNADGTPNADGTAFANKVTVAEAFTTEIATPGNEAERLAYSNADANTLAAIKAFLAGVTTDPATLTAALANVHTVATAAIPAPPTTNTSLTTGVDALVGGAGNDVFNAVITATSAVIGGLDSIDGAGGNDTLNIADSATAAGAAFTLPAGFTVKNVETTNIITNGSLGTSSASFDVSGFAGLTQANLTSADTTADFIKAAGTTAVNFIGNSGNVTVSGGSTVTTSVATGGASIIGSKLTSASITSAGRVIAYNAAGTTVAADTTANGVAFAVSDVSSGTSAKTLTKVTLTGLTSLAGTADVVGPPASTGAAGSNGDAVLTGDALTNVTLVSNKGNTVTVNNTTAAHTLNLTVTDTGTSAARTVVTDAVATTIAVTAANSAATKTSYVTLTGETLAATVTAAGAGKLNLDLTGAAAATSFDGSAATGDLTLVNIGTGVLSIKTGAGNDTFTTTATAKFTVDAGAGNDIVTLGSAVAAGSTINLGAGNDTLLALPAGSVAASTSTNVTVIDGGAGIDSVSASLINAANAAQFKNFEGLDLSATANLDVELLTGSVIQTLSLNGHVAATTGVVSNVAAGVGLTVAGDNSAGAATIGVKGAAAGAADAFTITFAGADVSGATATVANIKAGLVTVNGIETLNVASAGGANTWNSITVGDTGLQTLNLTGAKNLDVVFSGTIGADLGGGEGLKVVDGSAATGKLSIDFTTIGTLNVDQNVGLTVKGGSANDTITLAGKATVVAGAGDDTIVSSSAGGTFTGGAGKDVFDLHLAVAGTGLTESTGAFKNVITDLSSGDSIVLNTAAVAGTLGAKLTLGSSVTNLDAALAQAAGGTTAGAVTWFQYGANTYIVENVDGVAGFGATDLVVKVTGTPDLSTAVIAAHILTVA</sequence>
<evidence type="ECO:0000313" key="3">
    <source>
        <dbReference type="Proteomes" id="UP000481037"/>
    </source>
</evidence>
<dbReference type="InterPro" id="IPR025282">
    <property type="entry name" value="DUF4214"/>
</dbReference>
<dbReference type="AlphaFoldDB" id="A0A6L5QPI1"/>
<comment type="caution">
    <text evidence="2">The sequence shown here is derived from an EMBL/GenBank/DDBJ whole genome shotgun (WGS) entry which is preliminary data.</text>
</comment>
<dbReference type="Proteomes" id="UP000481037">
    <property type="component" value="Unassembled WGS sequence"/>
</dbReference>
<organism evidence="2 3">
    <name type="scientific">Duganella alba</name>
    <dbReference type="NCBI Taxonomy" id="2666081"/>
    <lineage>
        <taxon>Bacteria</taxon>
        <taxon>Pseudomonadati</taxon>
        <taxon>Pseudomonadota</taxon>
        <taxon>Betaproteobacteria</taxon>
        <taxon>Burkholderiales</taxon>
        <taxon>Oxalobacteraceae</taxon>
        <taxon>Telluria group</taxon>
        <taxon>Duganella</taxon>
    </lineage>
</organism>
<dbReference type="RefSeq" id="WP_154370341.1">
    <property type="nucleotide sequence ID" value="NZ_WKJM01000037.1"/>
</dbReference>
<evidence type="ECO:0000259" key="1">
    <source>
        <dbReference type="Pfam" id="PF13946"/>
    </source>
</evidence>
<proteinExistence type="predicted"/>
<dbReference type="EMBL" id="WKJM01000037">
    <property type="protein sequence ID" value="MRX11575.1"/>
    <property type="molecule type" value="Genomic_DNA"/>
</dbReference>
<dbReference type="PRINTS" id="PR00313">
    <property type="entry name" value="CABNDNGRPT"/>
</dbReference>
<feature type="domain" description="DUF4214" evidence="1">
    <location>
        <begin position="3"/>
        <end position="55"/>
    </location>
</feature>
<dbReference type="Pfam" id="PF13946">
    <property type="entry name" value="DUF4214"/>
    <property type="match status" value="1"/>
</dbReference>
<accession>A0A6L5QPI1</accession>
<keyword evidence="3" id="KW-1185">Reference proteome</keyword>
<dbReference type="Gene3D" id="2.160.20.160">
    <property type="match status" value="1"/>
</dbReference>
<protein>
    <submittedName>
        <fullName evidence="2">DUF4214 domain-containing protein</fullName>
    </submittedName>
</protein>
<name>A0A6L5QPI1_9BURK</name>
<evidence type="ECO:0000313" key="2">
    <source>
        <dbReference type="EMBL" id="MRX11575.1"/>
    </source>
</evidence>